<dbReference type="Proteomes" id="UP000241074">
    <property type="component" value="Chromosome"/>
</dbReference>
<sequence>MPLVFLILLGIAAYALYRVYQPVSKGSESELLRLCLGDDALANRLIRRELELSPEIGRAEAVRRAVIACQRDRR</sequence>
<dbReference type="AlphaFoldDB" id="A0A2P1PXF3"/>
<proteinExistence type="predicted"/>
<dbReference type="EMBL" id="CP027860">
    <property type="protein sequence ID" value="AVP99512.1"/>
    <property type="molecule type" value="Genomic_DNA"/>
</dbReference>
<name>A0A2P1PXF3_9GAMM</name>
<accession>A0A2P1PXF3</accession>
<reference evidence="1 2" key="1">
    <citation type="submission" date="2018-03" db="EMBL/GenBank/DDBJ databases">
        <title>Ahniella affigens gen. nov., sp. nov., a gammaproteobacterium isolated from sandy soil near a stream.</title>
        <authorList>
            <person name="Ko Y."/>
            <person name="Kim J.-H."/>
        </authorList>
    </citation>
    <scope>NUCLEOTIDE SEQUENCE [LARGE SCALE GENOMIC DNA]</scope>
    <source>
        <strain evidence="1 2">D13</strain>
    </source>
</reference>
<dbReference type="RefSeq" id="WP_106893429.1">
    <property type="nucleotide sequence ID" value="NZ_CP027860.1"/>
</dbReference>
<gene>
    <name evidence="1" type="ORF">C7S18_21080</name>
</gene>
<evidence type="ECO:0000313" key="2">
    <source>
        <dbReference type="Proteomes" id="UP000241074"/>
    </source>
</evidence>
<organism evidence="1 2">
    <name type="scientific">Ahniella affigens</name>
    <dbReference type="NCBI Taxonomy" id="2021234"/>
    <lineage>
        <taxon>Bacteria</taxon>
        <taxon>Pseudomonadati</taxon>
        <taxon>Pseudomonadota</taxon>
        <taxon>Gammaproteobacteria</taxon>
        <taxon>Lysobacterales</taxon>
        <taxon>Rhodanobacteraceae</taxon>
        <taxon>Ahniella</taxon>
    </lineage>
</organism>
<reference evidence="1 2" key="2">
    <citation type="submission" date="2018-03" db="EMBL/GenBank/DDBJ databases">
        <authorList>
            <person name="Keele B.F."/>
        </authorList>
    </citation>
    <scope>NUCLEOTIDE SEQUENCE [LARGE SCALE GENOMIC DNA]</scope>
    <source>
        <strain evidence="1 2">D13</strain>
    </source>
</reference>
<evidence type="ECO:0000313" key="1">
    <source>
        <dbReference type="EMBL" id="AVP99512.1"/>
    </source>
</evidence>
<protein>
    <submittedName>
        <fullName evidence="1">Uncharacterized protein</fullName>
    </submittedName>
</protein>
<keyword evidence="2" id="KW-1185">Reference proteome</keyword>
<dbReference type="KEGG" id="xba:C7S18_21080"/>